<feature type="region of interest" description="Disordered" evidence="4">
    <location>
        <begin position="228"/>
        <end position="255"/>
    </location>
</feature>
<dbReference type="EnsemblPlants" id="OBART08G14990.1">
    <property type="protein sequence ID" value="OBART08G14990.1"/>
    <property type="gene ID" value="OBART08G14990"/>
</dbReference>
<dbReference type="Pfam" id="PF00134">
    <property type="entry name" value="Cyclin_N"/>
    <property type="match status" value="1"/>
</dbReference>
<dbReference type="InterPro" id="IPR036915">
    <property type="entry name" value="Cyclin-like_sf"/>
</dbReference>
<dbReference type="AlphaFoldDB" id="A0A0D3H0C4"/>
<dbReference type="InterPro" id="IPR004367">
    <property type="entry name" value="Cyclin_C-dom"/>
</dbReference>
<protein>
    <recommendedName>
        <fullName evidence="5">Cyclin C-terminal domain-containing protein</fullName>
    </recommendedName>
</protein>
<accession>A0A0D3H0C4</accession>
<evidence type="ECO:0000256" key="4">
    <source>
        <dbReference type="SAM" id="MobiDB-lite"/>
    </source>
</evidence>
<feature type="domain" description="Cyclin C-terminal" evidence="5">
    <location>
        <begin position="114"/>
        <end position="246"/>
    </location>
</feature>
<evidence type="ECO:0000313" key="6">
    <source>
        <dbReference type="EnsemblPlants" id="OBART08G14990.1"/>
    </source>
</evidence>
<evidence type="ECO:0000256" key="2">
    <source>
        <dbReference type="ARBA" id="ARBA00023127"/>
    </source>
</evidence>
<keyword evidence="2" id="KW-0195">Cyclin</keyword>
<dbReference type="eggNOG" id="KOG0656">
    <property type="taxonomic scope" value="Eukaryota"/>
</dbReference>
<reference evidence="6" key="2">
    <citation type="submission" date="2015-03" db="UniProtKB">
        <authorList>
            <consortium name="EnsemblPlants"/>
        </authorList>
    </citation>
    <scope>IDENTIFICATION</scope>
</reference>
<keyword evidence="3" id="KW-0131">Cell cycle</keyword>
<dbReference type="PaxDb" id="65489-OBART08G14990.1"/>
<keyword evidence="7" id="KW-1185">Reference proteome</keyword>
<keyword evidence="1" id="KW-0132">Cell division</keyword>
<dbReference type="CDD" id="cd20544">
    <property type="entry name" value="CYCLIN_AtCycD-like_rpt2"/>
    <property type="match status" value="1"/>
</dbReference>
<dbReference type="SMART" id="SM01332">
    <property type="entry name" value="Cyclin_C"/>
    <property type="match status" value="1"/>
</dbReference>
<dbReference type="PANTHER" id="PTHR10177">
    <property type="entry name" value="CYCLINS"/>
    <property type="match status" value="1"/>
</dbReference>
<feature type="compositionally biased region" description="Basic residues" evidence="4">
    <location>
        <begin position="246"/>
        <end position="255"/>
    </location>
</feature>
<proteinExistence type="predicted"/>
<dbReference type="Proteomes" id="UP000026960">
    <property type="component" value="Chromosome 8"/>
</dbReference>
<name>A0A0D3H0C4_9ORYZ</name>
<dbReference type="InterPro" id="IPR039361">
    <property type="entry name" value="Cyclin"/>
</dbReference>
<dbReference type="SUPFAM" id="SSF47954">
    <property type="entry name" value="Cyclin-like"/>
    <property type="match status" value="2"/>
</dbReference>
<dbReference type="Gene3D" id="1.10.472.10">
    <property type="entry name" value="Cyclin-like"/>
    <property type="match status" value="2"/>
</dbReference>
<dbReference type="STRING" id="65489.A0A0D3H0C4"/>
<organism evidence="6">
    <name type="scientific">Oryza barthii</name>
    <dbReference type="NCBI Taxonomy" id="65489"/>
    <lineage>
        <taxon>Eukaryota</taxon>
        <taxon>Viridiplantae</taxon>
        <taxon>Streptophyta</taxon>
        <taxon>Embryophyta</taxon>
        <taxon>Tracheophyta</taxon>
        <taxon>Spermatophyta</taxon>
        <taxon>Magnoliopsida</taxon>
        <taxon>Liliopsida</taxon>
        <taxon>Poales</taxon>
        <taxon>Poaceae</taxon>
        <taxon>BOP clade</taxon>
        <taxon>Oryzoideae</taxon>
        <taxon>Oryzeae</taxon>
        <taxon>Oryzinae</taxon>
        <taxon>Oryza</taxon>
    </lineage>
</organism>
<dbReference type="HOGENOM" id="CLU_048040_2_1_1"/>
<feature type="compositionally biased region" description="Low complexity" evidence="4">
    <location>
        <begin position="228"/>
        <end position="243"/>
    </location>
</feature>
<evidence type="ECO:0000256" key="1">
    <source>
        <dbReference type="ARBA" id="ARBA00022618"/>
    </source>
</evidence>
<dbReference type="InterPro" id="IPR006671">
    <property type="entry name" value="Cyclin_N"/>
</dbReference>
<evidence type="ECO:0000259" key="5">
    <source>
        <dbReference type="SMART" id="SM01332"/>
    </source>
</evidence>
<evidence type="ECO:0000256" key="3">
    <source>
        <dbReference type="ARBA" id="ARBA00023306"/>
    </source>
</evidence>
<dbReference type="GO" id="GO:0051301">
    <property type="term" value="P:cell division"/>
    <property type="evidence" value="ECO:0007669"/>
    <property type="project" value="UniProtKB-KW"/>
</dbReference>
<sequence length="255" mass="28023">MGAPAAGGGDDDRDVVFEYLLCTEEDAASAGSSFQQLQGLAPAVSLSPYMDRFLSLHRLPGNGWAMQLLAVTCLSLAAKMEETLIDTRYIFEPRTIFRMELLVLDALDWRLRSITPFTFMYLFAFKVDPNGKHIRELIHQATQVTLATIHDTEFLDHCPSSIAAAAVLCASSEIMQLVSIDHGTLVSWRIIGLDEEAIIRCYRLMQQLISSNNVGRESTEITMAATTTTATTAVSSEEVVSSSPPSKRRKMSPGT</sequence>
<dbReference type="Gramene" id="OBART08G14990.1">
    <property type="protein sequence ID" value="OBART08G14990.1"/>
    <property type="gene ID" value="OBART08G14990"/>
</dbReference>
<reference evidence="6" key="1">
    <citation type="journal article" date="2009" name="Rice">
        <title>De Novo Next Generation Sequencing of Plant Genomes.</title>
        <authorList>
            <person name="Rounsley S."/>
            <person name="Marri P.R."/>
            <person name="Yu Y."/>
            <person name="He R."/>
            <person name="Sisneros N."/>
            <person name="Goicoechea J.L."/>
            <person name="Lee S.J."/>
            <person name="Angelova A."/>
            <person name="Kudrna D."/>
            <person name="Luo M."/>
            <person name="Affourtit J."/>
            <person name="Desany B."/>
            <person name="Knight J."/>
            <person name="Niazi F."/>
            <person name="Egholm M."/>
            <person name="Wing R.A."/>
        </authorList>
    </citation>
    <scope>NUCLEOTIDE SEQUENCE [LARGE SCALE GENOMIC DNA]</scope>
    <source>
        <strain evidence="6">cv. IRGC 105608</strain>
    </source>
</reference>
<dbReference type="Pfam" id="PF02984">
    <property type="entry name" value="Cyclin_C"/>
    <property type="match status" value="1"/>
</dbReference>
<evidence type="ECO:0000313" key="7">
    <source>
        <dbReference type="Proteomes" id="UP000026960"/>
    </source>
</evidence>